<protein>
    <submittedName>
        <fullName evidence="1">Uncharacterized protein</fullName>
    </submittedName>
</protein>
<organism evidence="1">
    <name type="scientific">Photinus pyralis</name>
    <name type="common">Common eastern firefly</name>
    <name type="synonym">Lampyris pyralis</name>
    <dbReference type="NCBI Taxonomy" id="7054"/>
    <lineage>
        <taxon>Eukaryota</taxon>
        <taxon>Metazoa</taxon>
        <taxon>Ecdysozoa</taxon>
        <taxon>Arthropoda</taxon>
        <taxon>Hexapoda</taxon>
        <taxon>Insecta</taxon>
        <taxon>Pterygota</taxon>
        <taxon>Neoptera</taxon>
        <taxon>Endopterygota</taxon>
        <taxon>Coleoptera</taxon>
        <taxon>Polyphaga</taxon>
        <taxon>Elateriformia</taxon>
        <taxon>Elateroidea</taxon>
        <taxon>Lampyridae</taxon>
        <taxon>Lampyrinae</taxon>
        <taxon>Photinus</taxon>
    </lineage>
</organism>
<dbReference type="AlphaFoldDB" id="A0A1Y1M5W5"/>
<proteinExistence type="predicted"/>
<reference evidence="1" key="1">
    <citation type="journal article" date="2016" name="Sci. Rep.">
        <title>Molecular characterization of firefly nuptial gifts: a multi-omics approach sheds light on postcopulatory sexual selection.</title>
        <authorList>
            <person name="Al-Wathiqui N."/>
            <person name="Fallon T.R."/>
            <person name="South A."/>
            <person name="Weng J.K."/>
            <person name="Lewis S.M."/>
        </authorList>
    </citation>
    <scope>NUCLEOTIDE SEQUENCE</scope>
</reference>
<evidence type="ECO:0000313" key="1">
    <source>
        <dbReference type="EMBL" id="JAV81114.1"/>
    </source>
</evidence>
<accession>A0A1Y1M5W5</accession>
<dbReference type="EMBL" id="GEZM01039883">
    <property type="protein sequence ID" value="JAV81115.1"/>
    <property type="molecule type" value="Transcribed_RNA"/>
</dbReference>
<name>A0A1Y1M5W5_PHOPY</name>
<dbReference type="EMBL" id="GEZM01039884">
    <property type="protein sequence ID" value="JAV81114.1"/>
    <property type="molecule type" value="Transcribed_RNA"/>
</dbReference>
<sequence>MPMYSVKKCNTVDTARSNISHKIFSTRKDSEKLVKKIRGFDSCTIPPCFKLLKQKILRTIFVIAMMKNAAEKQCITLDPPKCGWEMKDILEPFWFEDDATPLSVDDILKNNRPETRN</sequence>